<dbReference type="PIRSF" id="PIRSF002162">
    <property type="entry name" value="Ribosomal_L6"/>
    <property type="match status" value="1"/>
</dbReference>
<dbReference type="PANTHER" id="PTHR11655">
    <property type="entry name" value="60S/50S RIBOSOMAL PROTEIN L6/L9"/>
    <property type="match status" value="1"/>
</dbReference>
<evidence type="ECO:0000256" key="3">
    <source>
        <dbReference type="ARBA" id="ARBA00022980"/>
    </source>
</evidence>
<dbReference type="GO" id="GO:0019843">
    <property type="term" value="F:rRNA binding"/>
    <property type="evidence" value="ECO:0007669"/>
    <property type="project" value="UniProtKB-KW"/>
</dbReference>
<dbReference type="FunFam" id="3.90.930.12:FF:000008">
    <property type="entry name" value="50S ribosomal protein L6"/>
    <property type="match status" value="1"/>
</dbReference>
<dbReference type="PANTHER" id="PTHR11655:SF16">
    <property type="entry name" value="60S RIBOSOMAL PROTEIN L9"/>
    <property type="match status" value="1"/>
</dbReference>
<dbReference type="AlphaFoldDB" id="A0A915ST14"/>
<evidence type="ECO:0000256" key="4">
    <source>
        <dbReference type="ARBA" id="ARBA00023274"/>
    </source>
</evidence>
<evidence type="ECO:0000313" key="7">
    <source>
        <dbReference type="Proteomes" id="UP001055553"/>
    </source>
</evidence>
<evidence type="ECO:0000313" key="6">
    <source>
        <dbReference type="EMBL" id="BBL45801.1"/>
    </source>
</evidence>
<keyword evidence="2" id="KW-0694">RNA-binding</keyword>
<dbReference type="GO" id="GO:0003735">
    <property type="term" value="F:structural constituent of ribosome"/>
    <property type="evidence" value="ECO:0007669"/>
    <property type="project" value="InterPro"/>
</dbReference>
<dbReference type="GO" id="GO:0022625">
    <property type="term" value="C:cytosolic large ribosomal subunit"/>
    <property type="evidence" value="ECO:0007669"/>
    <property type="project" value="TreeGrafter"/>
</dbReference>
<evidence type="ECO:0000256" key="5">
    <source>
        <dbReference type="ARBA" id="ARBA00035454"/>
    </source>
</evidence>
<protein>
    <recommendedName>
        <fullName evidence="5">50S ribosomal protein L6</fullName>
    </recommendedName>
</protein>
<name>A0A915ST14_9ARCH</name>
<dbReference type="Proteomes" id="UP001055553">
    <property type="component" value="Chromosome"/>
</dbReference>
<evidence type="ECO:0000256" key="2">
    <source>
        <dbReference type="ARBA" id="ARBA00022884"/>
    </source>
</evidence>
<keyword evidence="4" id="KW-0687">Ribonucleoprotein</keyword>
<proteinExistence type="predicted"/>
<dbReference type="InterPro" id="IPR000702">
    <property type="entry name" value="Ribosomal_uL6-like"/>
</dbReference>
<keyword evidence="1" id="KW-0699">rRNA-binding</keyword>
<organism evidence="6 7">
    <name type="scientific">Nanobdella aerobiophila</name>
    <dbReference type="NCBI Taxonomy" id="2586965"/>
    <lineage>
        <taxon>Archaea</taxon>
        <taxon>Nanobdellota</taxon>
        <taxon>Nanobdellia</taxon>
        <taxon>Nanobdellales</taxon>
        <taxon>Nanobdellaceae</taxon>
        <taxon>Nanobdella</taxon>
    </lineage>
</organism>
<dbReference type="Gene3D" id="3.90.930.12">
    <property type="entry name" value="Ribosomal protein L6, alpha-beta domain"/>
    <property type="match status" value="2"/>
</dbReference>
<sequence length="178" mass="20638">MRSPVVMEKIKIPENIDINIDNNKIILKGNKGTIERKINDNNIIIIKENDYLVIKAYFPSKRIIKNLYTLSAHLRNDINGLVNGYRYILRSISVHFPLKIKLDKNNKLLIENYMGGRDIKEIEIPKDIKINIKENEISIEGYNIELLGNLAGLIENSVRPKEKDLRKFQDGIFIVKKP</sequence>
<dbReference type="GeneID" id="74568599"/>
<accession>A0A915ST14</accession>
<dbReference type="RefSeq" id="WP_258393112.1">
    <property type="nucleotide sequence ID" value="NZ_AP019769.1"/>
</dbReference>
<reference evidence="7" key="1">
    <citation type="journal article" date="2022" name="Int. J. Syst. Evol. Microbiol.">
        <title>Nanobdella aerobiophila gen. nov., sp. nov., a thermoacidophilic, obligate ectosymbiotic archaeon, and proposal of Nanobdellaceae fam. nov., Nanobdellales ord. nov. and Nanobdellia class. nov.</title>
        <authorList>
            <person name="Kato S."/>
            <person name="Ogasawara A."/>
            <person name="Itoh T."/>
            <person name="Sakai H.D."/>
            <person name="Shimizu M."/>
            <person name="Yuki M."/>
            <person name="Kaneko M."/>
            <person name="Takashina T."/>
            <person name="Ohkuma M."/>
        </authorList>
    </citation>
    <scope>NUCLEOTIDE SEQUENCE [LARGE SCALE GENOMIC DNA]</scope>
    <source>
        <strain evidence="7">MJ1</strain>
    </source>
</reference>
<keyword evidence="7" id="KW-1185">Reference proteome</keyword>
<dbReference type="GO" id="GO:0002181">
    <property type="term" value="P:cytoplasmic translation"/>
    <property type="evidence" value="ECO:0007669"/>
    <property type="project" value="TreeGrafter"/>
</dbReference>
<dbReference type="KEGG" id="naer:MJ1_0656"/>
<dbReference type="EMBL" id="AP019769">
    <property type="protein sequence ID" value="BBL45801.1"/>
    <property type="molecule type" value="Genomic_DNA"/>
</dbReference>
<evidence type="ECO:0000256" key="1">
    <source>
        <dbReference type="ARBA" id="ARBA00022730"/>
    </source>
</evidence>
<gene>
    <name evidence="6" type="ORF">MJ1_0656</name>
</gene>
<keyword evidence="3 6" id="KW-0689">Ribosomal protein</keyword>
<dbReference type="InterPro" id="IPR036789">
    <property type="entry name" value="Ribosomal_uL6-like_a/b-dom_sf"/>
</dbReference>
<dbReference type="SUPFAM" id="SSF56053">
    <property type="entry name" value="Ribosomal protein L6"/>
    <property type="match status" value="2"/>
</dbReference>